<evidence type="ECO:0000313" key="3">
    <source>
        <dbReference type="EMBL" id="MBC5727758.1"/>
    </source>
</evidence>
<keyword evidence="4" id="KW-1185">Reference proteome</keyword>
<feature type="compositionally biased region" description="Basic and acidic residues" evidence="1">
    <location>
        <begin position="208"/>
        <end position="218"/>
    </location>
</feature>
<name>A0ABR7HJT7_9FIRM</name>
<evidence type="ECO:0000256" key="1">
    <source>
        <dbReference type="SAM" id="MobiDB-lite"/>
    </source>
</evidence>
<feature type="region of interest" description="Disordered" evidence="1">
    <location>
        <begin position="88"/>
        <end position="218"/>
    </location>
</feature>
<keyword evidence="2" id="KW-1133">Transmembrane helix</keyword>
<gene>
    <name evidence="3" type="ORF">H8R91_04310</name>
</gene>
<feature type="compositionally biased region" description="Low complexity" evidence="1">
    <location>
        <begin position="116"/>
        <end position="197"/>
    </location>
</feature>
<reference evidence="3 4" key="1">
    <citation type="submission" date="2020-08" db="EMBL/GenBank/DDBJ databases">
        <title>Genome public.</title>
        <authorList>
            <person name="Liu C."/>
            <person name="Sun Q."/>
        </authorList>
    </citation>
    <scope>NUCLEOTIDE SEQUENCE [LARGE SCALE GENOMIC DNA]</scope>
    <source>
        <strain evidence="3 4">NSJ-71</strain>
    </source>
</reference>
<keyword evidence="2" id="KW-0812">Transmembrane</keyword>
<sequence>MTTQEMNTNITNTNEPAEKKTNKKKAIGIVAVAAVTVAAVIIAMLTACGNKKPTATADEVIGTSVQTVTQVVTDSQGNTHIEEETKVVEVKQTQPAEKSEKATEVNAQSAAKTDNKQNNGGQSNNNSNGNSNQTNNNNNNAGNGQTSKSNGSSGSTNKPASNSGSSGSSSQSKPSGGSSSSSSQSKPSSGSGSSSSSKPAPATQPATKDPHEGKTWHDAEYKTEKVWVVDEEGYTWQKPIYETHDRTICNICGADITEDITGHDKTYHLPYGDDFSYRNEMVDTLVGYETITVPEKGHYETKTTLVRAAGWY</sequence>
<dbReference type="Proteomes" id="UP000636755">
    <property type="component" value="Unassembled WGS sequence"/>
</dbReference>
<evidence type="ECO:0000256" key="2">
    <source>
        <dbReference type="SAM" id="Phobius"/>
    </source>
</evidence>
<dbReference type="RefSeq" id="WP_186935028.1">
    <property type="nucleotide sequence ID" value="NZ_JACOPS010000002.1"/>
</dbReference>
<organism evidence="3 4">
    <name type="scientific">Ruminococcus intestinalis</name>
    <dbReference type="NCBI Taxonomy" id="2763066"/>
    <lineage>
        <taxon>Bacteria</taxon>
        <taxon>Bacillati</taxon>
        <taxon>Bacillota</taxon>
        <taxon>Clostridia</taxon>
        <taxon>Eubacteriales</taxon>
        <taxon>Oscillospiraceae</taxon>
        <taxon>Ruminococcus</taxon>
    </lineage>
</organism>
<feature type="transmembrane region" description="Helical" evidence="2">
    <location>
        <begin position="26"/>
        <end position="47"/>
    </location>
</feature>
<proteinExistence type="predicted"/>
<accession>A0ABR7HJT7</accession>
<comment type="caution">
    <text evidence="3">The sequence shown here is derived from an EMBL/GenBank/DDBJ whole genome shotgun (WGS) entry which is preliminary data.</text>
</comment>
<keyword evidence="2" id="KW-0472">Membrane</keyword>
<evidence type="ECO:0000313" key="4">
    <source>
        <dbReference type="Proteomes" id="UP000636755"/>
    </source>
</evidence>
<dbReference type="EMBL" id="JACOPS010000002">
    <property type="protein sequence ID" value="MBC5727758.1"/>
    <property type="molecule type" value="Genomic_DNA"/>
</dbReference>
<protein>
    <submittedName>
        <fullName evidence="3">Uncharacterized protein</fullName>
    </submittedName>
</protein>